<keyword evidence="10" id="KW-0472">Membrane</keyword>
<evidence type="ECO:0000256" key="4">
    <source>
        <dbReference type="ARBA" id="ARBA00022475"/>
    </source>
</evidence>
<evidence type="ECO:0000256" key="14">
    <source>
        <dbReference type="ARBA" id="ARBA00023316"/>
    </source>
</evidence>
<evidence type="ECO:0000256" key="7">
    <source>
        <dbReference type="ARBA" id="ARBA00022679"/>
    </source>
</evidence>
<keyword evidence="12" id="KW-0449">Lipoprotein</keyword>
<proteinExistence type="inferred from homology"/>
<dbReference type="GO" id="GO:0005975">
    <property type="term" value="P:carbohydrate metabolic process"/>
    <property type="evidence" value="ECO:0007669"/>
    <property type="project" value="InterPro"/>
</dbReference>
<dbReference type="Pfam" id="PF00722">
    <property type="entry name" value="Glyco_hydro_16"/>
    <property type="match status" value="1"/>
</dbReference>
<evidence type="ECO:0000256" key="12">
    <source>
        <dbReference type="ARBA" id="ARBA00023288"/>
    </source>
</evidence>
<dbReference type="GO" id="GO:0031505">
    <property type="term" value="P:fungal-type cell wall organization"/>
    <property type="evidence" value="ECO:0007669"/>
    <property type="project" value="TreeGrafter"/>
</dbReference>
<evidence type="ECO:0000256" key="11">
    <source>
        <dbReference type="ARBA" id="ARBA00023180"/>
    </source>
</evidence>
<feature type="chain" id="PRO_5006857648" description="chitinase" evidence="16">
    <location>
        <begin position="21"/>
        <end position="274"/>
    </location>
</feature>
<dbReference type="InterPro" id="IPR000757">
    <property type="entry name" value="Beta-glucanase-like"/>
</dbReference>
<dbReference type="CDD" id="cd02183">
    <property type="entry name" value="GH16_fungal_CRH1_transglycosylase"/>
    <property type="match status" value="1"/>
</dbReference>
<feature type="domain" description="GH16" evidence="17">
    <location>
        <begin position="22"/>
        <end position="239"/>
    </location>
</feature>
<feature type="signal peptide" evidence="16">
    <location>
        <begin position="1"/>
        <end position="20"/>
    </location>
</feature>
<comment type="similarity">
    <text evidence="15">Belongs to the glycosyl hydrolase 16 family. CRH1 subfamily.</text>
</comment>
<evidence type="ECO:0000256" key="2">
    <source>
        <dbReference type="ARBA" id="ARBA00004609"/>
    </source>
</evidence>
<dbReference type="GO" id="GO:0008843">
    <property type="term" value="F:endochitinase activity"/>
    <property type="evidence" value="ECO:0007669"/>
    <property type="project" value="UniProtKB-EC"/>
</dbReference>
<keyword evidence="13" id="KW-0326">Glycosidase</keyword>
<dbReference type="OMA" id="GWVNINS"/>
<dbReference type="GO" id="GO:0005886">
    <property type="term" value="C:plasma membrane"/>
    <property type="evidence" value="ECO:0007669"/>
    <property type="project" value="UniProtKB-SubCell"/>
</dbReference>
<dbReference type="Gene3D" id="2.60.120.200">
    <property type="match status" value="1"/>
</dbReference>
<evidence type="ECO:0000256" key="1">
    <source>
        <dbReference type="ARBA" id="ARBA00000822"/>
    </source>
</evidence>
<evidence type="ECO:0000256" key="10">
    <source>
        <dbReference type="ARBA" id="ARBA00023136"/>
    </source>
</evidence>
<evidence type="ECO:0000259" key="17">
    <source>
        <dbReference type="PROSITE" id="PS51762"/>
    </source>
</evidence>
<comment type="catalytic activity">
    <reaction evidence="1">
        <text>Random endo-hydrolysis of N-acetyl-beta-D-glucosaminide (1-&gt;4)-beta-linkages in chitin and chitodextrins.</text>
        <dbReference type="EC" id="3.2.1.14"/>
    </reaction>
</comment>
<keyword evidence="5" id="KW-0336">GPI-anchor</keyword>
<protein>
    <recommendedName>
        <fullName evidence="3">chitinase</fullName>
        <ecNumber evidence="3">3.2.1.14</ecNumber>
    </recommendedName>
</protein>
<evidence type="ECO:0000256" key="9">
    <source>
        <dbReference type="ARBA" id="ARBA00022801"/>
    </source>
</evidence>
<evidence type="ECO:0000256" key="16">
    <source>
        <dbReference type="SAM" id="SignalP"/>
    </source>
</evidence>
<evidence type="ECO:0000256" key="6">
    <source>
        <dbReference type="ARBA" id="ARBA00022676"/>
    </source>
</evidence>
<dbReference type="InterPro" id="IPR013320">
    <property type="entry name" value="ConA-like_dom_sf"/>
</dbReference>
<gene>
    <name evidence="18" type="ORF">ASPCAL10243</name>
</gene>
<dbReference type="EMBL" id="CDMC01000008">
    <property type="protein sequence ID" value="CEL07080.1"/>
    <property type="molecule type" value="Genomic_DNA"/>
</dbReference>
<dbReference type="GO" id="GO:0009277">
    <property type="term" value="C:fungal-type cell wall"/>
    <property type="evidence" value="ECO:0007669"/>
    <property type="project" value="TreeGrafter"/>
</dbReference>
<keyword evidence="7" id="KW-0808">Transferase</keyword>
<keyword evidence="8 16" id="KW-0732">Signal</keyword>
<dbReference type="EC" id="3.2.1.14" evidence="3"/>
<evidence type="ECO:0000313" key="18">
    <source>
        <dbReference type="EMBL" id="CEL07080.1"/>
    </source>
</evidence>
<evidence type="ECO:0000256" key="13">
    <source>
        <dbReference type="ARBA" id="ARBA00023295"/>
    </source>
</evidence>
<accession>A0A0U5G9L9</accession>
<dbReference type="GO" id="GO:0098552">
    <property type="term" value="C:side of membrane"/>
    <property type="evidence" value="ECO:0007669"/>
    <property type="project" value="UniProtKB-KW"/>
</dbReference>
<keyword evidence="4" id="KW-1003">Cell membrane</keyword>
<dbReference type="Proteomes" id="UP000054771">
    <property type="component" value="Unassembled WGS sequence"/>
</dbReference>
<evidence type="ECO:0000313" key="19">
    <source>
        <dbReference type="Proteomes" id="UP000054771"/>
    </source>
</evidence>
<reference evidence="19" key="1">
    <citation type="journal article" date="2016" name="Genome Announc.">
        <title>Draft genome sequences of fungus Aspergillus calidoustus.</title>
        <authorList>
            <person name="Horn F."/>
            <person name="Linde J."/>
            <person name="Mattern D.J."/>
            <person name="Walther G."/>
            <person name="Guthke R."/>
            <person name="Scherlach K."/>
            <person name="Martin K."/>
            <person name="Brakhage A.A."/>
            <person name="Petzke L."/>
            <person name="Valiante V."/>
        </authorList>
    </citation>
    <scope>NUCLEOTIDE SEQUENCE [LARGE SCALE GENOMIC DNA]</scope>
    <source>
        <strain evidence="19">SF006504</strain>
    </source>
</reference>
<organism evidence="18 19">
    <name type="scientific">Aspergillus calidoustus</name>
    <dbReference type="NCBI Taxonomy" id="454130"/>
    <lineage>
        <taxon>Eukaryota</taxon>
        <taxon>Fungi</taxon>
        <taxon>Dikarya</taxon>
        <taxon>Ascomycota</taxon>
        <taxon>Pezizomycotina</taxon>
        <taxon>Eurotiomycetes</taxon>
        <taxon>Eurotiomycetidae</taxon>
        <taxon>Eurotiales</taxon>
        <taxon>Aspergillaceae</taxon>
        <taxon>Aspergillus</taxon>
        <taxon>Aspergillus subgen. Nidulantes</taxon>
    </lineage>
</organism>
<comment type="subcellular location">
    <subcellularLocation>
        <location evidence="2">Cell membrane</location>
        <topology evidence="2">Lipid-anchor</topology>
        <topology evidence="2">GPI-anchor</topology>
    </subcellularLocation>
</comment>
<keyword evidence="14" id="KW-0961">Cell wall biogenesis/degradation</keyword>
<dbReference type="GO" id="GO:0016757">
    <property type="term" value="F:glycosyltransferase activity"/>
    <property type="evidence" value="ECO:0007669"/>
    <property type="project" value="UniProtKB-KW"/>
</dbReference>
<name>A0A0U5G9L9_ASPCI</name>
<keyword evidence="9" id="KW-0378">Hydrolase</keyword>
<sequence>MYSLQIIALLKLALASLSLSQTTTKCSPLEERCPPDTGLNSESFGSDFTRGRSSLAGWVNINSNIGFGPDGAEFTIAKKGDLSTIETDFYFFFGKAEVVLRAAAGIGIVSSIVLESDVLDEVDWEALGGETSQIQTNYFGKGDTSSYNRSTHEAVATPQEVFHTYTIEWSPEAITWSIDGAVRRTLTYAEANDGSRFPQTPMRLRLGIWAGGDSENAPGTISWAGGRTDYAAGPFTMHVNSAYIENTYPSSRYTYGDNSGFWGSIKTDVSRPPA</sequence>
<evidence type="ECO:0000256" key="8">
    <source>
        <dbReference type="ARBA" id="ARBA00022729"/>
    </source>
</evidence>
<dbReference type="STRING" id="454130.A0A0U5G9L9"/>
<dbReference type="SUPFAM" id="SSF49899">
    <property type="entry name" value="Concanavalin A-like lectins/glucanases"/>
    <property type="match status" value="1"/>
</dbReference>
<dbReference type="PROSITE" id="PS51762">
    <property type="entry name" value="GH16_2"/>
    <property type="match status" value="1"/>
</dbReference>
<dbReference type="AlphaFoldDB" id="A0A0U5G9L9"/>
<keyword evidence="11" id="KW-0325">Glycoprotein</keyword>
<keyword evidence="6" id="KW-0328">Glycosyltransferase</keyword>
<dbReference type="InterPro" id="IPR050546">
    <property type="entry name" value="Glycosyl_Hydrlase_16"/>
</dbReference>
<dbReference type="PANTHER" id="PTHR10963:SF27">
    <property type="entry name" value="GLYCOSIDASE-RELATED"/>
    <property type="match status" value="1"/>
</dbReference>
<evidence type="ECO:0000256" key="3">
    <source>
        <dbReference type="ARBA" id="ARBA00012729"/>
    </source>
</evidence>
<dbReference type="PANTHER" id="PTHR10963">
    <property type="entry name" value="GLYCOSYL HYDROLASE-RELATED"/>
    <property type="match status" value="1"/>
</dbReference>
<evidence type="ECO:0000256" key="5">
    <source>
        <dbReference type="ARBA" id="ARBA00022622"/>
    </source>
</evidence>
<keyword evidence="19" id="KW-1185">Reference proteome</keyword>
<evidence type="ECO:0000256" key="15">
    <source>
        <dbReference type="ARBA" id="ARBA00038074"/>
    </source>
</evidence>